<gene>
    <name evidence="10 16" type="primary">sctC</name>
    <name evidence="15" type="synonym">ysaC_1</name>
    <name evidence="15" type="ORF">ERS137967_00053</name>
    <name evidence="16" type="ORF">QVN42_01805</name>
</gene>
<feature type="domain" description="Type II/III secretion system secretin-like" evidence="12">
    <location>
        <begin position="367"/>
        <end position="522"/>
    </location>
</feature>
<dbReference type="Gene3D" id="3.30.1370.120">
    <property type="match status" value="2"/>
</dbReference>
<dbReference type="InterPro" id="IPR004846">
    <property type="entry name" value="T2SS/T3SS_dom"/>
</dbReference>
<keyword evidence="17" id="KW-1185">Reference proteome</keyword>
<dbReference type="EMBL" id="CPYD01000001">
    <property type="protein sequence ID" value="CND83797.1"/>
    <property type="molecule type" value="Genomic_DNA"/>
</dbReference>
<comment type="function">
    <text evidence="10">Component of the type III secretion system (T3SS), also called injectisome, which is used to inject bacterial effector proteins into eukaryotic host cells. Forms a ring-shaped multimeric structure with an apparent central pore in the outer membrane.</text>
</comment>
<evidence type="ECO:0000259" key="14">
    <source>
        <dbReference type="Pfam" id="PF21304"/>
    </source>
</evidence>
<proteinExistence type="inferred from homology"/>
<dbReference type="InterPro" id="IPR003522">
    <property type="entry name" value="T3SS_OM_pore_YscC"/>
</dbReference>
<reference evidence="16" key="2">
    <citation type="submission" date="2023-06" db="EMBL/GenBank/DDBJ databases">
        <authorList>
            <person name="Polev D.E."/>
            <person name="Saitova A.T."/>
            <person name="Bogumilchik E.A."/>
            <person name="Kokorina G.I."/>
            <person name="Voskresenskaia E.A."/>
        </authorList>
    </citation>
    <scope>NUCLEOTIDE SEQUENCE</scope>
    <source>
        <strain evidence="16">2145 StPb PI</strain>
    </source>
</reference>
<keyword evidence="5 10" id="KW-0653">Protein transport</keyword>
<evidence type="ECO:0000256" key="11">
    <source>
        <dbReference type="RuleBase" id="RU004004"/>
    </source>
</evidence>
<dbReference type="NCBIfam" id="TIGR02516">
    <property type="entry name" value="type_III_yscC"/>
    <property type="match status" value="1"/>
</dbReference>
<dbReference type="PROSITE" id="PS00875">
    <property type="entry name" value="T2SP_D"/>
    <property type="match status" value="1"/>
</dbReference>
<comment type="similarity">
    <text evidence="2 10">Belongs to the bacterial secretin family. T3SS SctC subfamily.</text>
</comment>
<dbReference type="GO" id="GO:0009279">
    <property type="term" value="C:cell outer membrane"/>
    <property type="evidence" value="ECO:0007669"/>
    <property type="project" value="UniProtKB-SubCell"/>
</dbReference>
<keyword evidence="9 10" id="KW-0998">Cell outer membrane</keyword>
<dbReference type="GO" id="GO:0030257">
    <property type="term" value="C:type III protein secretion system complex"/>
    <property type="evidence" value="ECO:0007669"/>
    <property type="project" value="UniProtKB-UniRule"/>
</dbReference>
<dbReference type="AlphaFoldDB" id="A0AAW7JT79"/>
<dbReference type="Pfam" id="PF00263">
    <property type="entry name" value="Secretin"/>
    <property type="match status" value="1"/>
</dbReference>
<evidence type="ECO:0000256" key="5">
    <source>
        <dbReference type="ARBA" id="ARBA00022927"/>
    </source>
</evidence>
<evidence type="ECO:0000256" key="9">
    <source>
        <dbReference type="ARBA" id="ARBA00023237"/>
    </source>
</evidence>
<dbReference type="Proteomes" id="UP000040578">
    <property type="component" value="Unassembled WGS sequence"/>
</dbReference>
<evidence type="ECO:0000256" key="8">
    <source>
        <dbReference type="ARBA" id="ARBA00023136"/>
    </source>
</evidence>
<dbReference type="Proteomes" id="UP001167864">
    <property type="component" value="Unassembled WGS sequence"/>
</dbReference>
<dbReference type="InterPro" id="IPR005644">
    <property type="entry name" value="NolW-like"/>
</dbReference>
<dbReference type="InterPro" id="IPR038591">
    <property type="entry name" value="NolW-like_sf"/>
</dbReference>
<evidence type="ECO:0000256" key="3">
    <source>
        <dbReference type="ARBA" id="ARBA00022448"/>
    </source>
</evidence>
<dbReference type="InterPro" id="IPR050810">
    <property type="entry name" value="Bact_Secretion_Sys_Channel"/>
</dbReference>
<organism evidence="16 18">
    <name type="scientific">Yersinia nurmii</name>
    <dbReference type="NCBI Taxonomy" id="685706"/>
    <lineage>
        <taxon>Bacteria</taxon>
        <taxon>Pseudomonadati</taxon>
        <taxon>Pseudomonadota</taxon>
        <taxon>Gammaproteobacteria</taxon>
        <taxon>Enterobacterales</taxon>
        <taxon>Yersiniaceae</taxon>
        <taxon>Yersinia</taxon>
    </lineage>
</organism>
<keyword evidence="4 10" id="KW-0732">Signal</keyword>
<comment type="subunit">
    <text evidence="10">The core secretion machinery of the T3SS is composed of approximately 20 different proteins, including cytoplasmic components, a base, an export apparatus and a needle. This subunit is part of the base, which anchors the injectisome in the bacterial cell envelope. Forms a stable homooligomeric complex.</text>
</comment>
<dbReference type="PANTHER" id="PTHR30332">
    <property type="entry name" value="PROBABLE GENERAL SECRETION PATHWAY PROTEIN D"/>
    <property type="match status" value="1"/>
</dbReference>
<dbReference type="HAMAP" id="MF_02219">
    <property type="entry name" value="Type_III_secretin"/>
    <property type="match status" value="1"/>
</dbReference>
<comment type="caution">
    <text evidence="16">The sequence shown here is derived from an EMBL/GenBank/DDBJ whole genome shotgun (WGS) entry which is preliminary data.</text>
</comment>
<accession>A0AAW7JT79</accession>
<dbReference type="InterPro" id="IPR049034">
    <property type="entry name" value="T3S_SPI-1_N0"/>
</dbReference>
<dbReference type="Gene3D" id="3.55.50.30">
    <property type="match status" value="1"/>
</dbReference>
<protein>
    <recommendedName>
        <fullName evidence="10">Type 3 secretion system secretin</fullName>
        <shortName evidence="10">T3SS secretin</shortName>
    </recommendedName>
</protein>
<evidence type="ECO:0000313" key="18">
    <source>
        <dbReference type="Proteomes" id="UP001167864"/>
    </source>
</evidence>
<dbReference type="PRINTS" id="PR01337">
    <property type="entry name" value="TYPE3OMGPROT"/>
</dbReference>
<dbReference type="PANTHER" id="PTHR30332:SF5">
    <property type="entry name" value="SPI-1 TYPE 3 SECRETION SYSTEM SECRETIN"/>
    <property type="match status" value="1"/>
</dbReference>
<keyword evidence="7" id="KW-0843">Virulence</keyword>
<dbReference type="Pfam" id="PF03958">
    <property type="entry name" value="Secretin_N"/>
    <property type="match status" value="2"/>
</dbReference>
<evidence type="ECO:0000256" key="6">
    <source>
        <dbReference type="ARBA" id="ARBA00023010"/>
    </source>
</evidence>
<dbReference type="InterPro" id="IPR004845">
    <property type="entry name" value="T2SS_GspD_CS"/>
</dbReference>
<feature type="domain" description="NolW-like" evidence="13">
    <location>
        <begin position="114"/>
        <end position="171"/>
    </location>
</feature>
<sequence length="562" mass="61558">MNYVIGFKRTCVCILGVVVLAGMPEKAFSEEDSSSISGYIARQNDIKGLIDALSSRMNKPIIISKAAARKKISGEFDLNNPQRLIDNISAQLGLIWYHDGQAIYIYDASEMRNAVVVLRNTSFSAVSNFLRKSGLYDQRYPLRSDSVSSTFYVSGPPIYVELVTNTAKFLDEKNNDLDGRSKVASIPLFNTFVQDRDFKYRDDRIIIPGAASIVQQLLNGNESGGDVMVPAPVTDAIATDLPPRLDEFPGVSQAKPKLPFADLTTAIRSRPSASGFQIVANPGTNSLLVKGSAEQVSYVQNIVSVLDLPKRHIELSVWIVDLQKDALEQMGVEWNGGVNVGGKLGISFNGGASSTVDGATFMASVLALSQKNQANIVSRPMVLTQENIPAIFDNSRTFYTQLIGERSVELQHITYGTSVNVLPRFTDGNEIEMMLNVEDGSQVPVSSDTPNGLPEVGRTNISTIARVPRGKSLLIGGYTRDESTDGEAKVPLLGDIPLIGGLFRYKKSRNSNTVRVFLIQPREIESPLQPDASNLIADMQKNLANPALQDWMRNYVDSQKWL</sequence>
<comment type="subcellular location">
    <subcellularLocation>
        <location evidence="1 10 11">Cell outer membrane</location>
    </subcellularLocation>
</comment>
<evidence type="ECO:0000256" key="7">
    <source>
        <dbReference type="ARBA" id="ARBA00023026"/>
    </source>
</evidence>
<evidence type="ECO:0000256" key="4">
    <source>
        <dbReference type="ARBA" id="ARBA00022729"/>
    </source>
</evidence>
<evidence type="ECO:0000313" key="17">
    <source>
        <dbReference type="Proteomes" id="UP000040578"/>
    </source>
</evidence>
<evidence type="ECO:0000259" key="13">
    <source>
        <dbReference type="Pfam" id="PF03958"/>
    </source>
</evidence>
<evidence type="ECO:0000313" key="15">
    <source>
        <dbReference type="EMBL" id="CND83797.1"/>
    </source>
</evidence>
<evidence type="ECO:0000256" key="2">
    <source>
        <dbReference type="ARBA" id="ARBA00007032"/>
    </source>
</evidence>
<dbReference type="GO" id="GO:0015627">
    <property type="term" value="C:type II protein secretion system complex"/>
    <property type="evidence" value="ECO:0007669"/>
    <property type="project" value="TreeGrafter"/>
</dbReference>
<feature type="domain" description="NolW-like" evidence="13">
    <location>
        <begin position="186"/>
        <end position="311"/>
    </location>
</feature>
<evidence type="ECO:0000256" key="1">
    <source>
        <dbReference type="ARBA" id="ARBA00004442"/>
    </source>
</evidence>
<dbReference type="EMBL" id="JAUEHU010000001">
    <property type="protein sequence ID" value="MDN0086137.1"/>
    <property type="molecule type" value="Genomic_DNA"/>
</dbReference>
<dbReference type="RefSeq" id="WP_053215251.1">
    <property type="nucleotide sequence ID" value="NZ_CPYD01000001.1"/>
</dbReference>
<keyword evidence="3 10" id="KW-0813">Transport</keyword>
<evidence type="ECO:0000256" key="10">
    <source>
        <dbReference type="HAMAP-Rule" id="MF_02219"/>
    </source>
</evidence>
<name>A0AAW7JT79_9GAMM</name>
<dbReference type="GO" id="GO:0030254">
    <property type="term" value="P:protein secretion by the type III secretion system"/>
    <property type="evidence" value="ECO:0007669"/>
    <property type="project" value="UniProtKB-UniRule"/>
</dbReference>
<keyword evidence="8 10" id="KW-0472">Membrane</keyword>
<keyword evidence="6 10" id="KW-0811">Translocation</keyword>
<feature type="domain" description="SPI-1 type 3 secretion system secretin N0" evidence="14">
    <location>
        <begin position="39"/>
        <end position="107"/>
    </location>
</feature>
<evidence type="ECO:0000259" key="12">
    <source>
        <dbReference type="Pfam" id="PF00263"/>
    </source>
</evidence>
<evidence type="ECO:0000313" key="16">
    <source>
        <dbReference type="EMBL" id="MDN0086137.1"/>
    </source>
</evidence>
<reference evidence="15 17" key="1">
    <citation type="submission" date="2015-03" db="EMBL/GenBank/DDBJ databases">
        <authorList>
            <consortium name="Pathogen Informatics"/>
            <person name="Murphy D."/>
        </authorList>
    </citation>
    <scope>NUCLEOTIDE SEQUENCE [LARGE SCALE GENOMIC DNA]</scope>
    <source>
        <strain evidence="15">Type strain: CIP110231</strain>
        <strain evidence="17">type strain: CIP110231</strain>
    </source>
</reference>
<dbReference type="Pfam" id="PF21304">
    <property type="entry name" value="T3S_SPI-1_N0"/>
    <property type="match status" value="1"/>
</dbReference>